<dbReference type="PANTHER" id="PTHR12126:SF11">
    <property type="entry name" value="NADH DEHYDROGENASE [UBIQUINONE] 1 ALPHA SUBCOMPLEX SUBUNIT 9, MITOCHONDRIAL"/>
    <property type="match status" value="1"/>
</dbReference>
<dbReference type="GO" id="GO:0044877">
    <property type="term" value="F:protein-containing complex binding"/>
    <property type="evidence" value="ECO:0007669"/>
    <property type="project" value="TreeGrafter"/>
</dbReference>
<gene>
    <name evidence="3" type="ORF">AVDCRST_MAG68-4118</name>
</gene>
<evidence type="ECO:0000259" key="1">
    <source>
        <dbReference type="Pfam" id="PF01370"/>
    </source>
</evidence>
<dbReference type="Pfam" id="PF01370">
    <property type="entry name" value="Epimerase"/>
    <property type="match status" value="1"/>
</dbReference>
<evidence type="ECO:0000259" key="2">
    <source>
        <dbReference type="Pfam" id="PF09348"/>
    </source>
</evidence>
<feature type="domain" description="NAD-dependent epimerase/dehydratase" evidence="1">
    <location>
        <begin position="3"/>
        <end position="200"/>
    </location>
</feature>
<feature type="domain" description="DUF1990" evidence="2">
    <location>
        <begin position="377"/>
        <end position="440"/>
    </location>
</feature>
<organism evidence="3">
    <name type="scientific">uncultured Gemmatimonadota bacterium</name>
    <dbReference type="NCBI Taxonomy" id="203437"/>
    <lineage>
        <taxon>Bacteria</taxon>
        <taxon>Pseudomonadati</taxon>
        <taxon>Gemmatimonadota</taxon>
        <taxon>environmental samples</taxon>
    </lineage>
</organism>
<dbReference type="AlphaFoldDB" id="A0A6J4MEN5"/>
<dbReference type="InterPro" id="IPR036291">
    <property type="entry name" value="NAD(P)-bd_dom_sf"/>
</dbReference>
<dbReference type="SUPFAM" id="SSF51735">
    <property type="entry name" value="NAD(P)-binding Rossmann-fold domains"/>
    <property type="match status" value="1"/>
</dbReference>
<dbReference type="InterPro" id="IPR001509">
    <property type="entry name" value="Epimerase_deHydtase"/>
</dbReference>
<dbReference type="InterPro" id="IPR051207">
    <property type="entry name" value="ComplexI_NDUFA9_subunit"/>
</dbReference>
<name>A0A6J4MEN5_9BACT</name>
<protein>
    <recommendedName>
        <fullName evidence="4">NAD(P)-binding domain-containing protein</fullName>
    </recommendedName>
</protein>
<dbReference type="EMBL" id="CADCTW010000189">
    <property type="protein sequence ID" value="CAA9357236.1"/>
    <property type="molecule type" value="Genomic_DNA"/>
</dbReference>
<accession>A0A6J4MEN5</accession>
<dbReference type="InterPro" id="IPR018960">
    <property type="entry name" value="DUF1990"/>
</dbReference>
<sequence length="499" mass="54187">MKVLVTGGTGVVGKAAVDRLLAAGHTVRLLSRHAEHDVRQWPEGVEAHTGDVTTDEGVRGAAEGCDAVLHVVGVVAESPPEVTFQAVNVDGTRRMAREAKRAGARRFVYVSSLGAQNGTSGYHQSKLAGEEAMRQEDPPGWLIVRPGNVYGPGDEVISTLLKMVRTLPAIPMVGWGDQPFQPVWHEDLGEALARATTAPEPVHQVLKLAGPEVTTTAEILGRLEVLTDKHPVRIPVPEILTRMGARAAETVGIELPIKEDQVTMLLEGNLIPPGEPNALTDVFGVQPVGMEEGLRRLVDTLPEALPSDGTGKLERQRYWADIRGSRMSPAEIFEMLRREFYTLPPEGLVKVGVEPGSPLVLDEGETLTLSLPMRGNIQVRVAEARDGSITLLTVEGHPLSGAIRFVVEEREGGIIRFEIRSFTRASNLVDLVGMRTAGFLAQKANWRAVVARVAERSGGEPVDGVNDESGFLEEEDARQVEEWVDEVAMRLHRSEAPRP</sequence>
<reference evidence="3" key="1">
    <citation type="submission" date="2020-02" db="EMBL/GenBank/DDBJ databases">
        <authorList>
            <person name="Meier V. D."/>
        </authorList>
    </citation>
    <scope>NUCLEOTIDE SEQUENCE</scope>
    <source>
        <strain evidence="3">AVDCRST_MAG68</strain>
    </source>
</reference>
<proteinExistence type="predicted"/>
<evidence type="ECO:0008006" key="4">
    <source>
        <dbReference type="Google" id="ProtNLM"/>
    </source>
</evidence>
<dbReference type="PANTHER" id="PTHR12126">
    <property type="entry name" value="NADH-UBIQUINONE OXIDOREDUCTASE 39 KDA SUBUNIT-RELATED"/>
    <property type="match status" value="1"/>
</dbReference>
<dbReference type="Pfam" id="PF09348">
    <property type="entry name" value="DUF1990"/>
    <property type="match status" value="1"/>
</dbReference>
<dbReference type="Gene3D" id="3.40.50.720">
    <property type="entry name" value="NAD(P)-binding Rossmann-like Domain"/>
    <property type="match status" value="1"/>
</dbReference>
<evidence type="ECO:0000313" key="3">
    <source>
        <dbReference type="EMBL" id="CAA9357236.1"/>
    </source>
</evidence>